<dbReference type="AlphaFoldDB" id="A0A1S0TMT0"/>
<sequence length="107" mass="11864">MQANYTTRHAAGTMALMSCKFGYISSFPFLVFCQSNGKWNDKLGDCILIAKACEPHDTESGVIYMPVSICNNKLHVPDEEGYSEKVSEDQLVSLNGCKISITFRMSV</sequence>
<organism evidence="4">
    <name type="scientific">Loa loa</name>
    <name type="common">Eye worm</name>
    <name type="synonym">Filaria loa</name>
    <dbReference type="NCBI Taxonomy" id="7209"/>
    <lineage>
        <taxon>Eukaryota</taxon>
        <taxon>Metazoa</taxon>
        <taxon>Ecdysozoa</taxon>
        <taxon>Nematoda</taxon>
        <taxon>Chromadorea</taxon>
        <taxon>Rhabditida</taxon>
        <taxon>Spirurina</taxon>
        <taxon>Spiruromorpha</taxon>
        <taxon>Filarioidea</taxon>
        <taxon>Onchocercidae</taxon>
        <taxon>Loa</taxon>
    </lineage>
</organism>
<dbReference type="OrthoDB" id="5804284at2759"/>
<evidence type="ECO:0000259" key="3">
    <source>
        <dbReference type="PROSITE" id="PS50923"/>
    </source>
</evidence>
<keyword evidence="1 2" id="KW-1015">Disulfide bond</keyword>
<dbReference type="SUPFAM" id="SSF57535">
    <property type="entry name" value="Complement control module/SCR domain"/>
    <property type="match status" value="1"/>
</dbReference>
<dbReference type="KEGG" id="loa:LOAG_11575"/>
<dbReference type="GeneID" id="9949032"/>
<gene>
    <name evidence="4" type="ORF">LOAG_11575</name>
</gene>
<dbReference type="InterPro" id="IPR035976">
    <property type="entry name" value="Sushi/SCR/CCP_sf"/>
</dbReference>
<evidence type="ECO:0000313" key="4">
    <source>
        <dbReference type="EMBL" id="EFO16928.2"/>
    </source>
</evidence>
<feature type="disulfide bond" evidence="2">
    <location>
        <begin position="19"/>
        <end position="46"/>
    </location>
</feature>
<evidence type="ECO:0000256" key="2">
    <source>
        <dbReference type="PROSITE-ProRule" id="PRU00302"/>
    </source>
</evidence>
<name>A0A1S0TMT0_LOALO</name>
<comment type="caution">
    <text evidence="2">Lacks conserved residue(s) required for the propagation of feature annotation.</text>
</comment>
<accession>A0A1S0TMT0</accession>
<protein>
    <recommendedName>
        <fullName evidence="3">Sushi domain-containing protein</fullName>
    </recommendedName>
</protein>
<evidence type="ECO:0000256" key="1">
    <source>
        <dbReference type="ARBA" id="ARBA00023157"/>
    </source>
</evidence>
<dbReference type="RefSeq" id="XP_020301474.1">
    <property type="nucleotide sequence ID" value="XM_020448377.1"/>
</dbReference>
<keyword evidence="2" id="KW-0768">Sushi</keyword>
<reference evidence="4" key="1">
    <citation type="submission" date="2012-04" db="EMBL/GenBank/DDBJ databases">
        <title>The Genome Sequence of Loa loa.</title>
        <authorList>
            <consortium name="The Broad Institute Genome Sequencing Platform"/>
            <consortium name="Broad Institute Genome Sequencing Center for Infectious Disease"/>
            <person name="Nutman T.B."/>
            <person name="Fink D.L."/>
            <person name="Russ C."/>
            <person name="Young S."/>
            <person name="Zeng Q."/>
            <person name="Gargeya S."/>
            <person name="Alvarado L."/>
            <person name="Berlin A."/>
            <person name="Chapman S.B."/>
            <person name="Chen Z."/>
            <person name="Freedman E."/>
            <person name="Gellesch M."/>
            <person name="Goldberg J."/>
            <person name="Griggs A."/>
            <person name="Gujja S."/>
            <person name="Heilman E.R."/>
            <person name="Heiman D."/>
            <person name="Howarth C."/>
            <person name="Mehta T."/>
            <person name="Neiman D."/>
            <person name="Pearson M."/>
            <person name="Roberts A."/>
            <person name="Saif S."/>
            <person name="Shea T."/>
            <person name="Shenoy N."/>
            <person name="Sisk P."/>
            <person name="Stolte C."/>
            <person name="Sykes S."/>
            <person name="White J."/>
            <person name="Yandava C."/>
            <person name="Haas B."/>
            <person name="Henn M.R."/>
            <person name="Nusbaum C."/>
            <person name="Birren B."/>
        </authorList>
    </citation>
    <scope>NUCLEOTIDE SEQUENCE [LARGE SCALE GENOMIC DNA]</scope>
</reference>
<dbReference type="InterPro" id="IPR000436">
    <property type="entry name" value="Sushi_SCR_CCP_dom"/>
</dbReference>
<dbReference type="PROSITE" id="PS50923">
    <property type="entry name" value="SUSHI"/>
    <property type="match status" value="1"/>
</dbReference>
<dbReference type="EMBL" id="JH712225">
    <property type="protein sequence ID" value="EFO16928.2"/>
    <property type="molecule type" value="Genomic_DNA"/>
</dbReference>
<proteinExistence type="predicted"/>
<dbReference type="InParanoid" id="A0A1S0TMT0"/>
<dbReference type="CTD" id="9949032"/>
<feature type="domain" description="Sushi" evidence="3">
    <location>
        <begin position="1"/>
        <end position="48"/>
    </location>
</feature>